<dbReference type="AlphaFoldDB" id="M4VIA0"/>
<gene>
    <name evidence="1" type="ORF">A11S_2125</name>
</gene>
<dbReference type="Proteomes" id="UP000011932">
    <property type="component" value="Chromosome"/>
</dbReference>
<accession>M4VIA0</accession>
<dbReference type="EMBL" id="CP003538">
    <property type="protein sequence ID" value="AGH98923.1"/>
    <property type="molecule type" value="Genomic_DNA"/>
</dbReference>
<evidence type="ECO:0000313" key="2">
    <source>
        <dbReference type="Proteomes" id="UP000011932"/>
    </source>
</evidence>
<dbReference type="Gene3D" id="1.10.260.40">
    <property type="entry name" value="lambda repressor-like DNA-binding domains"/>
    <property type="match status" value="1"/>
</dbReference>
<dbReference type="InterPro" id="IPR010982">
    <property type="entry name" value="Lambda_DNA-bd_dom_sf"/>
</dbReference>
<organism evidence="1 2">
    <name type="scientific">Micavibrio aeruginosavorus EPB</name>
    <dbReference type="NCBI Taxonomy" id="349215"/>
    <lineage>
        <taxon>Bacteria</taxon>
        <taxon>Pseudomonadati</taxon>
        <taxon>Bdellovibrionota</taxon>
        <taxon>Bdellovibrionia</taxon>
        <taxon>Bdellovibrionales</taxon>
        <taxon>Pseudobdellovibrionaceae</taxon>
        <taxon>Micavibrio</taxon>
    </lineage>
</organism>
<evidence type="ECO:0008006" key="3">
    <source>
        <dbReference type="Google" id="ProtNLM"/>
    </source>
</evidence>
<proteinExistence type="predicted"/>
<dbReference type="RefSeq" id="WP_015468437.1">
    <property type="nucleotide sequence ID" value="NC_020812.1"/>
</dbReference>
<dbReference type="GO" id="GO:0003677">
    <property type="term" value="F:DNA binding"/>
    <property type="evidence" value="ECO:0007669"/>
    <property type="project" value="InterPro"/>
</dbReference>
<dbReference type="OrthoDB" id="7365273at2"/>
<dbReference type="STRING" id="349215.A11S_2125"/>
<evidence type="ECO:0000313" key="1">
    <source>
        <dbReference type="EMBL" id="AGH98923.1"/>
    </source>
</evidence>
<protein>
    <recommendedName>
        <fullName evidence="3">HTH cro/C1-type domain-containing protein</fullName>
    </recommendedName>
</protein>
<dbReference type="KEGG" id="man:A11S_2125"/>
<reference evidence="1 2" key="1">
    <citation type="journal article" date="2013" name="ISME J.">
        <title>By their genes ye shall know them: genomic signatures of predatory bacteria.</title>
        <authorList>
            <person name="Pasternak Z."/>
            <person name="Pietrokovski S."/>
            <person name="Rotem O."/>
            <person name="Gophna U."/>
            <person name="Lurie-Weinberger M.N."/>
            <person name="Jurkevitch E."/>
        </authorList>
    </citation>
    <scope>NUCLEOTIDE SEQUENCE [LARGE SCALE GENOMIC DNA]</scope>
    <source>
        <strain evidence="1">EPB</strain>
    </source>
</reference>
<name>M4VIA0_9BACT</name>
<dbReference type="HOGENOM" id="CLU_153788_1_0_5"/>
<sequence length="109" mass="11958">MANKTNLPIPVQKALRKLGQDISDSRRRRRIPVALMIERAGLSKATLGKIEKGDPSVSLGGYAAVLFVLGLTERLGDMADANHDTVGRMLEEENLPKRIRLPSKGDSHE</sequence>
<dbReference type="SUPFAM" id="SSF47413">
    <property type="entry name" value="lambda repressor-like DNA-binding domains"/>
    <property type="match status" value="1"/>
</dbReference>